<name>A0A8J6B2P2_GALPY</name>
<reference evidence="1" key="1">
    <citation type="journal article" date="2021" name="Evol. Appl.">
        <title>The genome of the Pyrenean desman and the effects of bottlenecks and inbreeding on the genomic landscape of an endangered species.</title>
        <authorList>
            <person name="Escoda L."/>
            <person name="Castresana J."/>
        </authorList>
    </citation>
    <scope>NUCLEOTIDE SEQUENCE</scope>
    <source>
        <strain evidence="1">IBE-C5619</strain>
    </source>
</reference>
<proteinExistence type="predicted"/>
<evidence type="ECO:0000313" key="2">
    <source>
        <dbReference type="Proteomes" id="UP000700334"/>
    </source>
</evidence>
<accession>A0A8J6B2P2</accession>
<organism evidence="1 2">
    <name type="scientific">Galemys pyrenaicus</name>
    <name type="common">Iberian desman</name>
    <name type="synonym">Pyrenean desman</name>
    <dbReference type="NCBI Taxonomy" id="202257"/>
    <lineage>
        <taxon>Eukaryota</taxon>
        <taxon>Metazoa</taxon>
        <taxon>Chordata</taxon>
        <taxon>Craniata</taxon>
        <taxon>Vertebrata</taxon>
        <taxon>Euteleostomi</taxon>
        <taxon>Mammalia</taxon>
        <taxon>Eutheria</taxon>
        <taxon>Laurasiatheria</taxon>
        <taxon>Eulipotyphla</taxon>
        <taxon>Talpidae</taxon>
        <taxon>Galemys</taxon>
    </lineage>
</organism>
<dbReference type="AlphaFoldDB" id="A0A8J6B2P2"/>
<sequence length="455" mass="49327">MNITELFCEDWECEQLENHDAPQSLLMPMAFIQVNAFGEEETTEWHDFGDAYNMNSDVSPQGASVGKNFHDHDIDIECLASDSFLGHHPMGYTDPGPCVSNKYGRDISRNSHLIQHRLSQMSAYPERAGGSRAAQLSANTCPGEKAISGQAVSQAGLGLRKEPGNEGLRPRTLTSARVYLVTTVRVSVRERASEPSRGERAGGARRCAALGVRARPPLLPAWAGRTYRRARSEARDGEFAGLRPVTGGASSIRLEPGRCAGRAEVSPVAPRLRRVLALVLLRGSGVCPSPTACTPQLCCGDPDAHSCQPPGGAGVSVLGGRGPPEDSLLGFKASRSVSQQDIYGNKISKFTRNDSWTSVLGRIWEELSIEDQHPNQEKLTRRVALKGKLSSPTSQIADLNLSQKTLLEKSRVNAVHVEKSSCLIHPSRVTLLPFTPYTNRTNVRTVGRPPAAVHT</sequence>
<protein>
    <submittedName>
        <fullName evidence="1">Zinc finger protein 554</fullName>
    </submittedName>
</protein>
<dbReference type="EMBL" id="JAGFMF010011614">
    <property type="protein sequence ID" value="KAG8519139.1"/>
    <property type="molecule type" value="Genomic_DNA"/>
</dbReference>
<keyword evidence="2" id="KW-1185">Reference proteome</keyword>
<comment type="caution">
    <text evidence="1">The sequence shown here is derived from an EMBL/GenBank/DDBJ whole genome shotgun (WGS) entry which is preliminary data.</text>
</comment>
<gene>
    <name evidence="1" type="ORF">J0S82_005965</name>
</gene>
<evidence type="ECO:0000313" key="1">
    <source>
        <dbReference type="EMBL" id="KAG8519139.1"/>
    </source>
</evidence>
<dbReference type="Proteomes" id="UP000700334">
    <property type="component" value="Unassembled WGS sequence"/>
</dbReference>